<dbReference type="PROSITE" id="PS50887">
    <property type="entry name" value="GGDEF"/>
    <property type="match status" value="1"/>
</dbReference>
<keyword evidence="3" id="KW-1185">Reference proteome</keyword>
<dbReference type="PANTHER" id="PTHR45138:SF9">
    <property type="entry name" value="DIGUANYLATE CYCLASE DGCM-RELATED"/>
    <property type="match status" value="1"/>
</dbReference>
<comment type="caution">
    <text evidence="2">The sequence shown here is derived from an EMBL/GenBank/DDBJ whole genome shotgun (WGS) entry which is preliminary data.</text>
</comment>
<gene>
    <name evidence="2" type="ORF">AB2L28_05675</name>
</gene>
<dbReference type="InterPro" id="IPR043128">
    <property type="entry name" value="Rev_trsase/Diguanyl_cyclase"/>
</dbReference>
<dbReference type="Proteomes" id="UP001566476">
    <property type="component" value="Unassembled WGS sequence"/>
</dbReference>
<dbReference type="InterPro" id="IPR000160">
    <property type="entry name" value="GGDEF_dom"/>
</dbReference>
<dbReference type="NCBIfam" id="TIGR00254">
    <property type="entry name" value="GGDEF"/>
    <property type="match status" value="1"/>
</dbReference>
<proteinExistence type="predicted"/>
<organism evidence="2 3">
    <name type="scientific">Kineococcus mangrovi</name>
    <dbReference type="NCBI Taxonomy" id="1660183"/>
    <lineage>
        <taxon>Bacteria</taxon>
        <taxon>Bacillati</taxon>
        <taxon>Actinomycetota</taxon>
        <taxon>Actinomycetes</taxon>
        <taxon>Kineosporiales</taxon>
        <taxon>Kineosporiaceae</taxon>
        <taxon>Kineococcus</taxon>
    </lineage>
</organism>
<dbReference type="SMART" id="SM00267">
    <property type="entry name" value="GGDEF"/>
    <property type="match status" value="1"/>
</dbReference>
<name>A0ABV4HZ82_9ACTN</name>
<dbReference type="PANTHER" id="PTHR45138">
    <property type="entry name" value="REGULATORY COMPONENTS OF SENSORY TRANSDUCTION SYSTEM"/>
    <property type="match status" value="1"/>
</dbReference>
<protein>
    <submittedName>
        <fullName evidence="2">Diguanylate cyclase</fullName>
        <ecNumber evidence="2">2.7.7.65</ecNumber>
    </submittedName>
</protein>
<evidence type="ECO:0000259" key="1">
    <source>
        <dbReference type="PROSITE" id="PS50887"/>
    </source>
</evidence>
<dbReference type="EC" id="2.7.7.65" evidence="2"/>
<reference evidence="2 3" key="1">
    <citation type="submission" date="2024-07" db="EMBL/GenBank/DDBJ databases">
        <authorList>
            <person name="Thanompreechachai J."/>
            <person name="Duangmal K."/>
        </authorList>
    </citation>
    <scope>NUCLEOTIDE SEQUENCE [LARGE SCALE GENOMIC DNA]</scope>
    <source>
        <strain evidence="2 3">TBRC 1896</strain>
    </source>
</reference>
<dbReference type="EMBL" id="JBGGTQ010000002">
    <property type="protein sequence ID" value="MEZ0491723.1"/>
    <property type="molecule type" value="Genomic_DNA"/>
</dbReference>
<feature type="domain" description="GGDEF" evidence="1">
    <location>
        <begin position="406"/>
        <end position="540"/>
    </location>
</feature>
<keyword evidence="2" id="KW-0808">Transferase</keyword>
<dbReference type="CDD" id="cd01949">
    <property type="entry name" value="GGDEF"/>
    <property type="match status" value="1"/>
</dbReference>
<dbReference type="SUPFAM" id="SSF48452">
    <property type="entry name" value="TPR-like"/>
    <property type="match status" value="2"/>
</dbReference>
<evidence type="ECO:0000313" key="2">
    <source>
        <dbReference type="EMBL" id="MEZ0491723.1"/>
    </source>
</evidence>
<dbReference type="Pfam" id="PF00990">
    <property type="entry name" value="GGDEF"/>
    <property type="match status" value="1"/>
</dbReference>
<keyword evidence="2" id="KW-0548">Nucleotidyltransferase</keyword>
<dbReference type="Gene3D" id="1.25.40.10">
    <property type="entry name" value="Tetratricopeptide repeat domain"/>
    <property type="match status" value="2"/>
</dbReference>
<accession>A0ABV4HZ82</accession>
<dbReference type="SUPFAM" id="SSF55073">
    <property type="entry name" value="Nucleotide cyclase"/>
    <property type="match status" value="1"/>
</dbReference>
<dbReference type="InterPro" id="IPR050469">
    <property type="entry name" value="Diguanylate_Cyclase"/>
</dbReference>
<dbReference type="Gene3D" id="3.30.70.270">
    <property type="match status" value="1"/>
</dbReference>
<dbReference type="InterPro" id="IPR029787">
    <property type="entry name" value="Nucleotide_cyclase"/>
</dbReference>
<dbReference type="InterPro" id="IPR011990">
    <property type="entry name" value="TPR-like_helical_dom_sf"/>
</dbReference>
<evidence type="ECO:0000313" key="3">
    <source>
        <dbReference type="Proteomes" id="UP001566476"/>
    </source>
</evidence>
<sequence length="540" mass="56844">MPGDLTLDAAVDPAAAEPAAAGTSREAALSAVRADLDDLDDLVGRDPDQAAAHARDIAARAAQLGDVSSLALARVGEAEAVQRAGDSPTAADIVTRLLTEHDAAVRGAEVTVRASWVLCRVLRDLGDRPTALEHALDAVAAFSEGVSQRLQIRVLLTVADLLDEMGGVEDARTWYSRAEELAVGDGQLHLRIVNNRAYSELERGDADGARRELELLHRLSAQYGMALNSNTLDTVARVQLLCGELDAAEASARAAVATSAAMDAKNADDEPVYLLTLAIVLRSKGDPAAAAEVLTQARSACTGAGFRTVRAQLLAEQAEVHAALGDHRAAFETHKEFYAADRELLSEQREAQARARQAVFETDVARAEAARYREEARRDALTGLRNRLFVDEKLPALVEESRHGGPAVSAVLFDLDHFKSVNDTFSHEAGDEVLRLTAGILERSAADSPSGTAFAARLGGEEFLVVLTGGADGAAAELAERVRRTVAGFDWSGATPGRGITVSAGVAVLADGGDKTSLLSAADARLYAAKAGGRNQVRAG</sequence>
<dbReference type="RefSeq" id="WP_370717752.1">
    <property type="nucleotide sequence ID" value="NZ_JBGGTQ010000002.1"/>
</dbReference>
<dbReference type="GO" id="GO:0052621">
    <property type="term" value="F:diguanylate cyclase activity"/>
    <property type="evidence" value="ECO:0007669"/>
    <property type="project" value="UniProtKB-EC"/>
</dbReference>